<reference evidence="2" key="1">
    <citation type="journal article" date="2019" name="Int. J. Syst. Evol. Microbiol.">
        <title>The Global Catalogue of Microorganisms (GCM) 10K type strain sequencing project: providing services to taxonomists for standard genome sequencing and annotation.</title>
        <authorList>
            <consortium name="The Broad Institute Genomics Platform"/>
            <consortium name="The Broad Institute Genome Sequencing Center for Infectious Disease"/>
            <person name="Wu L."/>
            <person name="Ma J."/>
        </authorList>
    </citation>
    <scope>NUCLEOTIDE SEQUENCE [LARGE SCALE GENOMIC DNA]</scope>
    <source>
        <strain evidence="2">JCM 6833</strain>
    </source>
</reference>
<proteinExistence type="predicted"/>
<dbReference type="RefSeq" id="WP_344538543.1">
    <property type="nucleotide sequence ID" value="NZ_BAAATD010000001.1"/>
</dbReference>
<evidence type="ECO:0000313" key="2">
    <source>
        <dbReference type="Proteomes" id="UP001501509"/>
    </source>
</evidence>
<keyword evidence="2" id="KW-1185">Reference proteome</keyword>
<comment type="caution">
    <text evidence="1">The sequence shown here is derived from an EMBL/GenBank/DDBJ whole genome shotgun (WGS) entry which is preliminary data.</text>
</comment>
<evidence type="ECO:0000313" key="1">
    <source>
        <dbReference type="EMBL" id="GAA2581635.1"/>
    </source>
</evidence>
<accession>A0ABP6BQ60</accession>
<name>A0ABP6BQ60_9ACTN</name>
<sequence>MGKPSAWPTDKLNALRLGRRLVVEVPASGAGRRAFVDISPVAVPEDAEAHRQGWKRADRDRVFRLKHWDYDGAQIDGWDYDLGAVLVREATAGGEAELIAVLEAWELLPEQFLYPWETDDPA</sequence>
<protein>
    <submittedName>
        <fullName evidence="1">Uncharacterized protein</fullName>
    </submittedName>
</protein>
<dbReference type="EMBL" id="BAAATD010000001">
    <property type="protein sequence ID" value="GAA2581635.1"/>
    <property type="molecule type" value="Genomic_DNA"/>
</dbReference>
<organism evidence="1 2">
    <name type="scientific">Actinomadura fulvescens</name>
    <dbReference type="NCBI Taxonomy" id="46160"/>
    <lineage>
        <taxon>Bacteria</taxon>
        <taxon>Bacillati</taxon>
        <taxon>Actinomycetota</taxon>
        <taxon>Actinomycetes</taxon>
        <taxon>Streptosporangiales</taxon>
        <taxon>Thermomonosporaceae</taxon>
        <taxon>Actinomadura</taxon>
    </lineage>
</organism>
<gene>
    <name evidence="1" type="ORF">GCM10010411_12910</name>
</gene>
<dbReference type="Proteomes" id="UP001501509">
    <property type="component" value="Unassembled WGS sequence"/>
</dbReference>